<dbReference type="RefSeq" id="WP_012869089.1">
    <property type="nucleotide sequence ID" value="NC_013522.1"/>
</dbReference>
<dbReference type="eggNOG" id="COG3181">
    <property type="taxonomic scope" value="Bacteria"/>
</dbReference>
<evidence type="ECO:0000256" key="1">
    <source>
        <dbReference type="ARBA" id="ARBA00006987"/>
    </source>
</evidence>
<dbReference type="Gene3D" id="3.40.190.150">
    <property type="entry name" value="Bordetella uptake gene, domain 1"/>
    <property type="match status" value="1"/>
</dbReference>
<comment type="similarity">
    <text evidence="1">Belongs to the UPF0065 (bug) family.</text>
</comment>
<dbReference type="STRING" id="525903.Taci_0336"/>
<keyword evidence="4" id="KW-1185">Reference proteome</keyword>
<dbReference type="CDD" id="cd07012">
    <property type="entry name" value="PBP2_Bug_TTT"/>
    <property type="match status" value="1"/>
</dbReference>
<dbReference type="EnsemblBacteria" id="ACZ18573">
    <property type="protein sequence ID" value="ACZ18573"/>
    <property type="gene ID" value="Taci_0336"/>
</dbReference>
<dbReference type="OrthoDB" id="8880247at2"/>
<dbReference type="PATRIC" id="fig|525903.6.peg.340"/>
<dbReference type="EMBL" id="CP001818">
    <property type="protein sequence ID" value="ACZ18573.1"/>
    <property type="molecule type" value="Genomic_DNA"/>
</dbReference>
<dbReference type="AlphaFoldDB" id="D1B8H0"/>
<dbReference type="PANTHER" id="PTHR42928:SF3">
    <property type="entry name" value="UPF0065 PROTEIN YFLP"/>
    <property type="match status" value="1"/>
</dbReference>
<evidence type="ECO:0000313" key="4">
    <source>
        <dbReference type="Proteomes" id="UP000002030"/>
    </source>
</evidence>
<dbReference type="PANTHER" id="PTHR42928">
    <property type="entry name" value="TRICARBOXYLATE-BINDING PROTEIN"/>
    <property type="match status" value="1"/>
</dbReference>
<dbReference type="HOGENOM" id="CLU_045683_1_0_0"/>
<proteinExistence type="inferred from homology"/>
<evidence type="ECO:0000256" key="2">
    <source>
        <dbReference type="SAM" id="SignalP"/>
    </source>
</evidence>
<dbReference type="Gene3D" id="3.40.190.10">
    <property type="entry name" value="Periplasmic binding protein-like II"/>
    <property type="match status" value="1"/>
</dbReference>
<evidence type="ECO:0008006" key="5">
    <source>
        <dbReference type="Google" id="ProtNLM"/>
    </source>
</evidence>
<keyword evidence="2" id="KW-0732">Signal</keyword>
<dbReference type="Pfam" id="PF03401">
    <property type="entry name" value="TctC"/>
    <property type="match status" value="1"/>
</dbReference>
<gene>
    <name evidence="3" type="ordered locus">Taci_0336</name>
</gene>
<protein>
    <recommendedName>
        <fullName evidence="5">Tripartite tricarboxylate transporter substrate binding protein</fullName>
    </recommendedName>
</protein>
<dbReference type="Proteomes" id="UP000002030">
    <property type="component" value="Chromosome"/>
</dbReference>
<organism evidence="3 4">
    <name type="scientific">Thermanaerovibrio acidaminovorans (strain ATCC 49978 / DSM 6589 / Su883)</name>
    <name type="common">Selenomonas acidaminovorans</name>
    <dbReference type="NCBI Taxonomy" id="525903"/>
    <lineage>
        <taxon>Bacteria</taxon>
        <taxon>Thermotogati</taxon>
        <taxon>Synergistota</taxon>
        <taxon>Synergistia</taxon>
        <taxon>Synergistales</taxon>
        <taxon>Synergistaceae</taxon>
        <taxon>Thermanaerovibrio</taxon>
    </lineage>
</organism>
<dbReference type="InterPro" id="IPR005064">
    <property type="entry name" value="BUG"/>
</dbReference>
<dbReference type="KEGG" id="tai:Taci_0336"/>
<feature type="signal peptide" evidence="2">
    <location>
        <begin position="1"/>
        <end position="28"/>
    </location>
</feature>
<dbReference type="InterPro" id="IPR042100">
    <property type="entry name" value="Bug_dom1"/>
</dbReference>
<dbReference type="SUPFAM" id="SSF53850">
    <property type="entry name" value="Periplasmic binding protein-like II"/>
    <property type="match status" value="1"/>
</dbReference>
<reference evidence="3 4" key="1">
    <citation type="journal article" date="2009" name="Stand. Genomic Sci.">
        <title>Complete genome sequence of Thermanaerovibrio acidaminovorans type strain (Su883).</title>
        <authorList>
            <person name="Chovatia M."/>
            <person name="Sikorski J."/>
            <person name="Schroder M."/>
            <person name="Lapidus A."/>
            <person name="Nolan M."/>
            <person name="Tice H."/>
            <person name="Glavina Del Rio T."/>
            <person name="Copeland A."/>
            <person name="Cheng J.F."/>
            <person name="Lucas S."/>
            <person name="Chen F."/>
            <person name="Bruce D."/>
            <person name="Goodwin L."/>
            <person name="Pitluck S."/>
            <person name="Ivanova N."/>
            <person name="Mavromatis K."/>
            <person name="Ovchinnikova G."/>
            <person name="Pati A."/>
            <person name="Chen A."/>
            <person name="Palaniappan K."/>
            <person name="Land M."/>
            <person name="Hauser L."/>
            <person name="Chang Y.J."/>
            <person name="Jeffries C.D."/>
            <person name="Chain P."/>
            <person name="Saunders E."/>
            <person name="Detter J.C."/>
            <person name="Brettin T."/>
            <person name="Rohde M."/>
            <person name="Goker M."/>
            <person name="Spring S."/>
            <person name="Bristow J."/>
            <person name="Markowitz V."/>
            <person name="Hugenholtz P."/>
            <person name="Kyrpides N.C."/>
            <person name="Klenk H.P."/>
            <person name="Eisen J.A."/>
        </authorList>
    </citation>
    <scope>NUCLEOTIDE SEQUENCE [LARGE SCALE GENOMIC DNA]</scope>
    <source>
        <strain evidence="4">ATCC 49978 / DSM 6589 / Su883</strain>
    </source>
</reference>
<evidence type="ECO:0000313" key="3">
    <source>
        <dbReference type="EMBL" id="ACZ18573.1"/>
    </source>
</evidence>
<feature type="chain" id="PRO_5003021343" description="Tripartite tricarboxylate transporter substrate binding protein" evidence="2">
    <location>
        <begin position="29"/>
        <end position="330"/>
    </location>
</feature>
<dbReference type="PIRSF" id="PIRSF017082">
    <property type="entry name" value="YflP"/>
    <property type="match status" value="1"/>
</dbReference>
<sequence>MSKVLRRFLFVALTLAVASLSVAGTALAAYPTRPFECIAPAGPGGGWDTTMRMVTKVLTEKKIVPVPMPVVNKPGGGGGVALAYLQKKAGKDDTIAVYSPPLLLIHLTGASPFGYKDVTPIAMLINDFGAFAVPKNSKYKNIKEIMEALKKDPKSVKVGGTSAMGSMDHIQFLAAAKAAGVKDLRSIQYIAFQGGEGLAALMGGHIDLLSTGMAETVGPMQSGDIRVLAITAPKRVKSGPLMTIPTLREAGINAEFVNWRGIFGPKNMPDYAVKYLEDALRKMVNTSEWKEITIRNGWTPSFMGATDFAKFLDKTNEEYKSLLAEVGILK</sequence>
<name>D1B8H0_THEAS</name>
<accession>D1B8H0</accession>